<dbReference type="EMBL" id="VKKY01000001">
    <property type="protein sequence ID" value="KAA3439619.1"/>
    <property type="molecule type" value="Genomic_DNA"/>
</dbReference>
<proteinExistence type="predicted"/>
<dbReference type="Pfam" id="PF18911">
    <property type="entry name" value="PKD_4"/>
    <property type="match status" value="1"/>
</dbReference>
<reference evidence="4 5" key="1">
    <citation type="submission" date="2019-07" db="EMBL/GenBank/DDBJ databases">
        <title>Rufibacter sp. nov., isolated from lake sediment.</title>
        <authorList>
            <person name="Qu J.-H."/>
        </authorList>
    </citation>
    <scope>NUCLEOTIDE SEQUENCE [LARGE SCALE GENOMIC DNA]</scope>
    <source>
        <strain evidence="4 5">NBS58-1</strain>
    </source>
</reference>
<organism evidence="4 5">
    <name type="scientific">Rufibacter hautae</name>
    <dbReference type="NCBI Taxonomy" id="2595005"/>
    <lineage>
        <taxon>Bacteria</taxon>
        <taxon>Pseudomonadati</taxon>
        <taxon>Bacteroidota</taxon>
        <taxon>Cytophagia</taxon>
        <taxon>Cytophagales</taxon>
        <taxon>Hymenobacteraceae</taxon>
        <taxon>Rufibacter</taxon>
    </lineage>
</organism>
<dbReference type="PRINTS" id="PR00313">
    <property type="entry name" value="CABNDNGRPT"/>
</dbReference>
<protein>
    <submittedName>
        <fullName evidence="4">PKD domain-containing protein</fullName>
    </submittedName>
</protein>
<evidence type="ECO:0000313" key="5">
    <source>
        <dbReference type="Proteomes" id="UP000324133"/>
    </source>
</evidence>
<accession>A0A5B6TJP9</accession>
<feature type="transmembrane region" description="Helical" evidence="2">
    <location>
        <begin position="20"/>
        <end position="42"/>
    </location>
</feature>
<evidence type="ECO:0000256" key="1">
    <source>
        <dbReference type="SAM" id="MobiDB-lite"/>
    </source>
</evidence>
<evidence type="ECO:0000256" key="2">
    <source>
        <dbReference type="SAM" id="Phobius"/>
    </source>
</evidence>
<feature type="region of interest" description="Disordered" evidence="1">
    <location>
        <begin position="188"/>
        <end position="213"/>
    </location>
</feature>
<keyword evidence="2" id="KW-0472">Membrane</keyword>
<dbReference type="Proteomes" id="UP000324133">
    <property type="component" value="Unassembled WGS sequence"/>
</dbReference>
<dbReference type="RefSeq" id="WP_149089262.1">
    <property type="nucleotide sequence ID" value="NZ_VKKY01000001.1"/>
</dbReference>
<dbReference type="CDD" id="cd00146">
    <property type="entry name" value="PKD"/>
    <property type="match status" value="1"/>
</dbReference>
<keyword evidence="5" id="KW-1185">Reference proteome</keyword>
<dbReference type="SUPFAM" id="SSF49299">
    <property type="entry name" value="PKD domain"/>
    <property type="match status" value="1"/>
</dbReference>
<evidence type="ECO:0000259" key="3">
    <source>
        <dbReference type="PROSITE" id="PS50093"/>
    </source>
</evidence>
<gene>
    <name evidence="4" type="ORF">FOA19_02775</name>
</gene>
<dbReference type="InterPro" id="IPR013783">
    <property type="entry name" value="Ig-like_fold"/>
</dbReference>
<dbReference type="Gene3D" id="2.60.40.10">
    <property type="entry name" value="Immunoglobulins"/>
    <property type="match status" value="1"/>
</dbReference>
<feature type="domain" description="PKD" evidence="3">
    <location>
        <begin position="469"/>
        <end position="555"/>
    </location>
</feature>
<comment type="caution">
    <text evidence="4">The sequence shown here is derived from an EMBL/GenBank/DDBJ whole genome shotgun (WGS) entry which is preliminary data.</text>
</comment>
<evidence type="ECO:0000313" key="4">
    <source>
        <dbReference type="EMBL" id="KAA3439619.1"/>
    </source>
</evidence>
<keyword evidence="2" id="KW-0812">Transmembrane</keyword>
<dbReference type="PROSITE" id="PS50093">
    <property type="entry name" value="PKD"/>
    <property type="match status" value="1"/>
</dbReference>
<sequence length="957" mass="98162">MNRNFTHSLPVATRVTGFSYKTAIAGMMYALLFCIAITSLVAQPTKEWDKTIGGSGTDQLSSLQRTADGGYILGGTSPSPVSGDKTEASKGGSDYWVVKLNASGAKEWDKTFGGSGTDQLNSLQQTADGGYILGGTSSSGVSGNKTEASRGNNDYWVVKLNASGAKEWDKTFGGSGTDQLSSLQQTADGGYILGGTSPSPVSGDKTGANRGNGNSTDYWVVKLNANGAKVWDKTIGGSGGDQLSSLRQTADGGYILGGTSPSGISGDKTEASKGGSDYWVVKLNASGAKEWDKTFGGSGNDQLSSLQRTADGAYILGGWSDSGTGGNKGEASRGGSDYWVVKLTATGAKEWDKTIGGSGSDQLSSLQQTADGGYILGGTSPSPVSGDKTEASKGGSDYWVVKLAANGAKVWDRTIGGSGSDQLTALQPTADKGYVLGGYSDSGIGGDKGGASKGGIDYWVVKLQGCTLPVASFTAAPVSMGNATTLTDASSNVATYATYAWDVDNDGTVDYTTKGTINHTYAAAGTYTAKLTIRQGDCEHSTTQTVEVSPPTHTVTTGTLASTSYKAGEAIVVPYTRTGTYTRYTNEFRIQLSDASGSFANAVVIGAYETRNPINGTIPANTPSGSGYRVRVVSTSPVVIGTPSAPFTVVAQEPQAIITGTLAASSYTAGETITVPYTKTGTYTRYTNEFRIQLSDASGSFANAVVIGAYETRNPINGTIPANTPSGSGYRVRVVSTSPVVIGTPSAPFTVIGRAITTGTLAASSYQAGATIAVPYTATGFFTRYVNEFRIHLSDASGSFANAVVIGAYETRNPINGTIPANTPSGSGYRVRVVSTSPVVIGTASAPFAVVGQVTSSGAMAEVAASAAFASQGEKMALWPNPAGSGEGVMLSIHDLPSGVAVLQVSDLSGRRVSSEGFTHGGGALERAIGTAGLRHGLYLVTVSSGGVTYRARLLVR</sequence>
<dbReference type="OrthoDB" id="9811934at2"/>
<dbReference type="PANTHER" id="PTHR42754:SF1">
    <property type="entry name" value="LIPOPROTEIN"/>
    <property type="match status" value="1"/>
</dbReference>
<keyword evidence="2" id="KW-1133">Transmembrane helix</keyword>
<dbReference type="InterPro" id="IPR035986">
    <property type="entry name" value="PKD_dom_sf"/>
</dbReference>
<feature type="region of interest" description="Disordered" evidence="1">
    <location>
        <begin position="372"/>
        <end position="393"/>
    </location>
</feature>
<dbReference type="SMART" id="SM00089">
    <property type="entry name" value="PKD"/>
    <property type="match status" value="1"/>
</dbReference>
<dbReference type="InterPro" id="IPR022409">
    <property type="entry name" value="PKD/Chitinase_dom"/>
</dbReference>
<name>A0A5B6TJP9_9BACT</name>
<dbReference type="PANTHER" id="PTHR42754">
    <property type="entry name" value="ENDOGLUCANASE"/>
    <property type="match status" value="1"/>
</dbReference>
<dbReference type="InterPro" id="IPR000601">
    <property type="entry name" value="PKD_dom"/>
</dbReference>
<dbReference type="AlphaFoldDB" id="A0A5B6TJP9"/>